<accession>A0A8S1AML9</accession>
<protein>
    <submittedName>
        <fullName evidence="2">Uncharacterized protein</fullName>
    </submittedName>
</protein>
<dbReference type="EMBL" id="CADEBC010000541">
    <property type="protein sequence ID" value="CAB3251014.1"/>
    <property type="molecule type" value="Genomic_DNA"/>
</dbReference>
<evidence type="ECO:0000256" key="1">
    <source>
        <dbReference type="SAM" id="MobiDB-lite"/>
    </source>
</evidence>
<organism evidence="2 3">
    <name type="scientific">Arctia plantaginis</name>
    <name type="common">Wood tiger moth</name>
    <name type="synonym">Phalaena plantaginis</name>
    <dbReference type="NCBI Taxonomy" id="874455"/>
    <lineage>
        <taxon>Eukaryota</taxon>
        <taxon>Metazoa</taxon>
        <taxon>Ecdysozoa</taxon>
        <taxon>Arthropoda</taxon>
        <taxon>Hexapoda</taxon>
        <taxon>Insecta</taxon>
        <taxon>Pterygota</taxon>
        <taxon>Neoptera</taxon>
        <taxon>Endopterygota</taxon>
        <taxon>Lepidoptera</taxon>
        <taxon>Glossata</taxon>
        <taxon>Ditrysia</taxon>
        <taxon>Noctuoidea</taxon>
        <taxon>Erebidae</taxon>
        <taxon>Arctiinae</taxon>
        <taxon>Arctia</taxon>
    </lineage>
</organism>
<sequence>MMLSKLQLLERLESNGHEDGEPLRRETGLDMDELLAHLQSPTTGRRKGCDQLSRVRWGCSEGDSGYMSGRIPQKKKKIKGFPDDQTLAHGLSVEISSPTEKELR</sequence>
<dbReference type="OrthoDB" id="7493886at2759"/>
<dbReference type="AlphaFoldDB" id="A0A8S1AML9"/>
<feature type="compositionally biased region" description="Basic and acidic residues" evidence="1">
    <location>
        <begin position="8"/>
        <end position="25"/>
    </location>
</feature>
<evidence type="ECO:0000313" key="2">
    <source>
        <dbReference type="EMBL" id="CAB3251014.1"/>
    </source>
</evidence>
<reference evidence="2 3" key="1">
    <citation type="submission" date="2020-04" db="EMBL/GenBank/DDBJ databases">
        <authorList>
            <person name="Wallbank WR R."/>
            <person name="Pardo Diaz C."/>
            <person name="Kozak K."/>
            <person name="Martin S."/>
            <person name="Jiggins C."/>
            <person name="Moest M."/>
            <person name="Warren A I."/>
            <person name="Byers J.R.P. K."/>
            <person name="Montejo-Kovacevich G."/>
            <person name="Yen C E."/>
        </authorList>
    </citation>
    <scope>NUCLEOTIDE SEQUENCE [LARGE SCALE GENOMIC DNA]</scope>
</reference>
<dbReference type="Proteomes" id="UP000494106">
    <property type="component" value="Unassembled WGS sequence"/>
</dbReference>
<gene>
    <name evidence="2" type="ORF">APLA_LOCUS12843</name>
</gene>
<name>A0A8S1AML9_ARCPL</name>
<feature type="region of interest" description="Disordered" evidence="1">
    <location>
        <begin position="1"/>
        <end position="25"/>
    </location>
</feature>
<proteinExistence type="predicted"/>
<evidence type="ECO:0000313" key="3">
    <source>
        <dbReference type="Proteomes" id="UP000494106"/>
    </source>
</evidence>
<keyword evidence="3" id="KW-1185">Reference proteome</keyword>
<comment type="caution">
    <text evidence="2">The sequence shown here is derived from an EMBL/GenBank/DDBJ whole genome shotgun (WGS) entry which is preliminary data.</text>
</comment>